<sequence length="170" mass="17918">MWGSEVDVAVAAVVVALLIVFFILLCAFIGVVLYFGCGILCCCEKNEYDVCEQAEQERARKSGAGNQIDDAAEATNPLAHRDASAPASPKHPPTPAGGVHTALESDVLEGIQVNVHREQAKEMCVFGDEKPVSTSEAAVADTRTSETFARTGEGAATMCSTLQPSTTETV</sequence>
<name>A0A0N1HR60_LEPSE</name>
<dbReference type="EMBL" id="LJSK01000637">
    <property type="protein sequence ID" value="KPI82652.1"/>
    <property type="molecule type" value="Genomic_DNA"/>
</dbReference>
<reference evidence="3 4" key="1">
    <citation type="journal article" date="2015" name="PLoS Pathog.">
        <title>Leptomonas seymouri: Adaptations to the Dixenous Life Cycle Analyzed by Genome Sequencing, Transcriptome Profiling and Co-infection with Leishmania donovani.</title>
        <authorList>
            <person name="Kraeva N."/>
            <person name="Butenko A."/>
            <person name="Hlavacova J."/>
            <person name="Kostygov A."/>
            <person name="Myskova J."/>
            <person name="Grybchuk D."/>
            <person name="Lestinova T."/>
            <person name="Votypka J."/>
            <person name="Volf P."/>
            <person name="Opperdoes F."/>
            <person name="Flegontov P."/>
            <person name="Lukes J."/>
            <person name="Yurchenko V."/>
        </authorList>
    </citation>
    <scope>NUCLEOTIDE SEQUENCE [LARGE SCALE GENOMIC DNA]</scope>
    <source>
        <strain evidence="3 4">ATCC 30220</strain>
    </source>
</reference>
<keyword evidence="2" id="KW-0472">Membrane</keyword>
<comment type="caution">
    <text evidence="3">The sequence shown here is derived from an EMBL/GenBank/DDBJ whole genome shotgun (WGS) entry which is preliminary data.</text>
</comment>
<protein>
    <submittedName>
        <fullName evidence="3">Uncharacterized protein</fullName>
    </submittedName>
</protein>
<gene>
    <name evidence="3" type="ORF">ABL78_8335</name>
</gene>
<evidence type="ECO:0000256" key="1">
    <source>
        <dbReference type="SAM" id="MobiDB-lite"/>
    </source>
</evidence>
<keyword evidence="2" id="KW-1133">Transmembrane helix</keyword>
<proteinExistence type="predicted"/>
<accession>A0A0N1HR60</accession>
<feature type="transmembrane region" description="Helical" evidence="2">
    <location>
        <begin position="12"/>
        <end position="36"/>
    </location>
</feature>
<keyword evidence="2" id="KW-0812">Transmembrane</keyword>
<evidence type="ECO:0000256" key="2">
    <source>
        <dbReference type="SAM" id="Phobius"/>
    </source>
</evidence>
<dbReference type="AlphaFoldDB" id="A0A0N1HR60"/>
<evidence type="ECO:0000313" key="4">
    <source>
        <dbReference type="Proteomes" id="UP000038009"/>
    </source>
</evidence>
<keyword evidence="4" id="KW-1185">Reference proteome</keyword>
<dbReference type="VEuPathDB" id="TriTrypDB:Lsey_0637_0010"/>
<dbReference type="Proteomes" id="UP000038009">
    <property type="component" value="Unassembled WGS sequence"/>
</dbReference>
<evidence type="ECO:0000313" key="3">
    <source>
        <dbReference type="EMBL" id="KPI82652.1"/>
    </source>
</evidence>
<feature type="region of interest" description="Disordered" evidence="1">
    <location>
        <begin position="59"/>
        <end position="100"/>
    </location>
</feature>
<organism evidence="3 4">
    <name type="scientific">Leptomonas seymouri</name>
    <dbReference type="NCBI Taxonomy" id="5684"/>
    <lineage>
        <taxon>Eukaryota</taxon>
        <taxon>Discoba</taxon>
        <taxon>Euglenozoa</taxon>
        <taxon>Kinetoplastea</taxon>
        <taxon>Metakinetoplastina</taxon>
        <taxon>Trypanosomatida</taxon>
        <taxon>Trypanosomatidae</taxon>
        <taxon>Leishmaniinae</taxon>
        <taxon>Leptomonas</taxon>
    </lineage>
</organism>
<dbReference type="OMA" id="CCCEKNE"/>